<dbReference type="GO" id="GO:0005634">
    <property type="term" value="C:nucleus"/>
    <property type="evidence" value="ECO:0007669"/>
    <property type="project" value="TreeGrafter"/>
</dbReference>
<feature type="region of interest" description="Disordered" evidence="4">
    <location>
        <begin position="565"/>
        <end position="591"/>
    </location>
</feature>
<evidence type="ECO:0000259" key="5">
    <source>
        <dbReference type="PROSITE" id="PS50081"/>
    </source>
</evidence>
<dbReference type="GO" id="GO:0051233">
    <property type="term" value="C:spindle midzone"/>
    <property type="evidence" value="ECO:0007669"/>
    <property type="project" value="TreeGrafter"/>
</dbReference>
<evidence type="ECO:0000256" key="2">
    <source>
        <dbReference type="ARBA" id="ARBA00022833"/>
    </source>
</evidence>
<evidence type="ECO:0000313" key="8">
    <source>
        <dbReference type="Proteomes" id="UP000549394"/>
    </source>
</evidence>
<dbReference type="PROSITE" id="PS50238">
    <property type="entry name" value="RHOGAP"/>
    <property type="match status" value="1"/>
</dbReference>
<dbReference type="GO" id="GO:0005096">
    <property type="term" value="F:GTPase activator activity"/>
    <property type="evidence" value="ECO:0007669"/>
    <property type="project" value="TreeGrafter"/>
</dbReference>
<dbReference type="Pfam" id="PF00130">
    <property type="entry name" value="C1_1"/>
    <property type="match status" value="1"/>
</dbReference>
<evidence type="ECO:0000259" key="6">
    <source>
        <dbReference type="PROSITE" id="PS50238"/>
    </source>
</evidence>
<name>A0A7I8W024_9ANNE</name>
<evidence type="ECO:0000256" key="3">
    <source>
        <dbReference type="SAM" id="Coils"/>
    </source>
</evidence>
<dbReference type="SUPFAM" id="SSF57889">
    <property type="entry name" value="Cysteine-rich domain"/>
    <property type="match status" value="1"/>
</dbReference>
<dbReference type="CDD" id="cd04382">
    <property type="entry name" value="RhoGAP_MgcRacGAP"/>
    <property type="match status" value="1"/>
</dbReference>
<dbReference type="GO" id="GO:0032154">
    <property type="term" value="C:cleavage furrow"/>
    <property type="evidence" value="ECO:0007669"/>
    <property type="project" value="TreeGrafter"/>
</dbReference>
<dbReference type="GO" id="GO:0007266">
    <property type="term" value="P:Rho protein signal transduction"/>
    <property type="evidence" value="ECO:0007669"/>
    <property type="project" value="TreeGrafter"/>
</dbReference>
<dbReference type="InterPro" id="IPR002219">
    <property type="entry name" value="PKC_DAG/PE"/>
</dbReference>
<dbReference type="GO" id="GO:0097149">
    <property type="term" value="C:centralspindlin complex"/>
    <property type="evidence" value="ECO:0007669"/>
    <property type="project" value="TreeGrafter"/>
</dbReference>
<dbReference type="PROSITE" id="PS50081">
    <property type="entry name" value="ZF_DAG_PE_2"/>
    <property type="match status" value="1"/>
</dbReference>
<sequence length="591" mass="66626">MHRHANKISQLSLVAEYDDVIRKYEFLRSSWDEQNKAFITYVKDVESKRADWSERLGDRESVVKQLESENATLATKLKHARSLIESETHRRQLAERERDNLDRQVNLIRELLRDKRNNNTLQLNEDERSRLAFLNSTLVRGESVPNALSRIEESNDSILSQDISYDKTDEDLDELSVSYLRSGKKWKRPSAPPMPGSNGLIEDFAPPMKKDRTSRELKEPGRRRSKSAEIRAKVKVDEEGNLEAEAEITSGKKKKKIRHSSGPSPIVNGHTPGYSPSLSTGTLRRAPGSASSLTRPHNFQSKTLFGRAETCGVCDKKMRFAKTAYKCKDCKATVHTTCRDELPLPCNPISTPGSPGSSHVPLTNIKLAELAPYQPPYVPAIIIHCINEVEHRGLAEKGIYRLSGSDKEVKELKEKFLRGRGTPNLSIISDIHAICGCLKDFLRSLSEPLLTYRLWERFVKAAEDSSDGEAGLYQAISELPQSNRDTLAYLIIHLQKVCESPQTGMSASSLAKMFGPSVVGYSVPEPQPMEMIAQTRQQHIVMERLLKIRNDYWSTFINITMDSTNSNVPPLTPPCPRSARRKPSKYFGPLE</sequence>
<evidence type="ECO:0000256" key="4">
    <source>
        <dbReference type="SAM" id="MobiDB-lite"/>
    </source>
</evidence>
<dbReference type="SMART" id="SM00109">
    <property type="entry name" value="C1"/>
    <property type="match status" value="1"/>
</dbReference>
<accession>A0A7I8W024</accession>
<dbReference type="PANTHER" id="PTHR46199:SF3">
    <property type="entry name" value="RAC GTPASE-ACTIVATING PROTEIN 1"/>
    <property type="match status" value="1"/>
</dbReference>
<dbReference type="GO" id="GO:0046872">
    <property type="term" value="F:metal ion binding"/>
    <property type="evidence" value="ECO:0007669"/>
    <property type="project" value="UniProtKB-KW"/>
</dbReference>
<feature type="region of interest" description="Disordered" evidence="4">
    <location>
        <begin position="185"/>
        <end position="229"/>
    </location>
</feature>
<dbReference type="SUPFAM" id="SSF90257">
    <property type="entry name" value="Myosin rod fragments"/>
    <property type="match status" value="1"/>
</dbReference>
<dbReference type="Proteomes" id="UP000549394">
    <property type="component" value="Unassembled WGS sequence"/>
</dbReference>
<dbReference type="SMART" id="SM00324">
    <property type="entry name" value="RhoGAP"/>
    <property type="match status" value="1"/>
</dbReference>
<dbReference type="EMBL" id="CAJFCJ010000015">
    <property type="protein sequence ID" value="CAD5121921.1"/>
    <property type="molecule type" value="Genomic_DNA"/>
</dbReference>
<dbReference type="InterPro" id="IPR000198">
    <property type="entry name" value="RhoGAP_dom"/>
</dbReference>
<dbReference type="GO" id="GO:0000281">
    <property type="term" value="P:mitotic cytokinesis"/>
    <property type="evidence" value="ECO:0007669"/>
    <property type="project" value="TreeGrafter"/>
</dbReference>
<dbReference type="GO" id="GO:0030496">
    <property type="term" value="C:midbody"/>
    <property type="evidence" value="ECO:0007669"/>
    <property type="project" value="TreeGrafter"/>
</dbReference>
<feature type="domain" description="Phorbol-ester/DAG-type" evidence="5">
    <location>
        <begin position="296"/>
        <end position="346"/>
    </location>
</feature>
<keyword evidence="3" id="KW-0175">Coiled coil</keyword>
<keyword evidence="1" id="KW-0479">Metal-binding</keyword>
<dbReference type="Gene3D" id="3.30.60.20">
    <property type="match status" value="1"/>
</dbReference>
<keyword evidence="8" id="KW-1185">Reference proteome</keyword>
<dbReference type="Gene3D" id="1.10.555.10">
    <property type="entry name" value="Rho GTPase activation protein"/>
    <property type="match status" value="1"/>
</dbReference>
<reference evidence="7 8" key="1">
    <citation type="submission" date="2020-08" db="EMBL/GenBank/DDBJ databases">
        <authorList>
            <person name="Hejnol A."/>
        </authorList>
    </citation>
    <scope>NUCLEOTIDE SEQUENCE [LARGE SCALE GENOMIC DNA]</scope>
</reference>
<feature type="domain" description="Rho-GAP" evidence="6">
    <location>
        <begin position="365"/>
        <end position="553"/>
    </location>
</feature>
<keyword evidence="2" id="KW-0862">Zinc</keyword>
<dbReference type="CDD" id="cd20821">
    <property type="entry name" value="C1_MgcRacGAP"/>
    <property type="match status" value="1"/>
</dbReference>
<comment type="caution">
    <text evidence="7">The sequence shown here is derived from an EMBL/GenBank/DDBJ whole genome shotgun (WGS) entry which is preliminary data.</text>
</comment>
<dbReference type="InterPro" id="IPR046349">
    <property type="entry name" value="C1-like_sf"/>
</dbReference>
<dbReference type="PROSITE" id="PS00479">
    <property type="entry name" value="ZF_DAG_PE_1"/>
    <property type="match status" value="1"/>
</dbReference>
<dbReference type="GO" id="GO:0051256">
    <property type="term" value="P:mitotic spindle midzone assembly"/>
    <property type="evidence" value="ECO:0007669"/>
    <property type="project" value="TreeGrafter"/>
</dbReference>
<proteinExistence type="predicted"/>
<organism evidence="7 8">
    <name type="scientific">Dimorphilus gyrociliatus</name>
    <dbReference type="NCBI Taxonomy" id="2664684"/>
    <lineage>
        <taxon>Eukaryota</taxon>
        <taxon>Metazoa</taxon>
        <taxon>Spiralia</taxon>
        <taxon>Lophotrochozoa</taxon>
        <taxon>Annelida</taxon>
        <taxon>Polychaeta</taxon>
        <taxon>Polychaeta incertae sedis</taxon>
        <taxon>Dinophilidae</taxon>
        <taxon>Dimorphilus</taxon>
    </lineage>
</organism>
<protein>
    <submittedName>
        <fullName evidence="7">DgyrCDS10385</fullName>
    </submittedName>
</protein>
<dbReference type="AlphaFoldDB" id="A0A7I8W024"/>
<gene>
    <name evidence="7" type="ORF">DGYR_LOCUS9804</name>
</gene>
<dbReference type="SUPFAM" id="SSF48350">
    <property type="entry name" value="GTPase activation domain, GAP"/>
    <property type="match status" value="1"/>
</dbReference>
<evidence type="ECO:0000256" key="1">
    <source>
        <dbReference type="ARBA" id="ARBA00022723"/>
    </source>
</evidence>
<feature type="compositionally biased region" description="Basic and acidic residues" evidence="4">
    <location>
        <begin position="208"/>
        <end position="229"/>
    </location>
</feature>
<dbReference type="PANTHER" id="PTHR46199">
    <property type="entry name" value="RAC GTPASE-ACTIVATING PROTEIN 1"/>
    <property type="match status" value="1"/>
</dbReference>
<dbReference type="OrthoDB" id="2218807at2759"/>
<dbReference type="InterPro" id="IPR008936">
    <property type="entry name" value="Rho_GTPase_activation_prot"/>
</dbReference>
<feature type="coiled-coil region" evidence="3">
    <location>
        <begin position="63"/>
        <end position="118"/>
    </location>
</feature>
<dbReference type="Pfam" id="PF00620">
    <property type="entry name" value="RhoGAP"/>
    <property type="match status" value="1"/>
</dbReference>
<evidence type="ECO:0000313" key="7">
    <source>
        <dbReference type="EMBL" id="CAD5121921.1"/>
    </source>
</evidence>
<feature type="region of interest" description="Disordered" evidence="4">
    <location>
        <begin position="249"/>
        <end position="296"/>
    </location>
</feature>